<evidence type="ECO:0000256" key="2">
    <source>
        <dbReference type="ARBA" id="ARBA00022649"/>
    </source>
</evidence>
<keyword evidence="5" id="KW-1185">Reference proteome</keyword>
<dbReference type="EMBL" id="JASGCB010000030">
    <property type="protein sequence ID" value="MDI9261038.1"/>
    <property type="molecule type" value="Genomic_DNA"/>
</dbReference>
<evidence type="ECO:0000313" key="5">
    <source>
        <dbReference type="Proteomes" id="UP001529245"/>
    </source>
</evidence>
<evidence type="ECO:0000256" key="3">
    <source>
        <dbReference type="PIRNR" id="PIRNR033490"/>
    </source>
</evidence>
<keyword evidence="3" id="KW-0255">Endonuclease</keyword>
<gene>
    <name evidence="4" type="primary">mazF</name>
    <name evidence="4" type="ORF">QID03_12805</name>
</gene>
<sequence>MTPYCPKRGDVVWLSFSPSVGHEQARRRPALVLSSSAYNEKVGLCICCPITSKQKGYPFEVVLGPDVPVQGVVLADQVRSLDWRERSAQYIGRVSSAVLHDVIEKIRILLESQ</sequence>
<protein>
    <recommendedName>
        <fullName evidence="3">mRNA interferase</fullName>
        <ecNumber evidence="3">3.1.-.-</ecNumber>
    </recommendedName>
</protein>
<keyword evidence="2" id="KW-1277">Toxin-antitoxin system</keyword>
<dbReference type="PANTHER" id="PTHR33988:SF3">
    <property type="entry name" value="ENDORIBONUCLEASE TOXIN CHPB-RELATED"/>
    <property type="match status" value="1"/>
</dbReference>
<dbReference type="EC" id="3.1.-.-" evidence="3"/>
<evidence type="ECO:0000313" key="4">
    <source>
        <dbReference type="EMBL" id="MDI9261038.1"/>
    </source>
</evidence>
<dbReference type="InterPro" id="IPR003477">
    <property type="entry name" value="PemK-like"/>
</dbReference>
<comment type="similarity">
    <text evidence="1 3">Belongs to the PemK/MazF family.</text>
</comment>
<dbReference type="Gene3D" id="2.30.30.110">
    <property type="match status" value="1"/>
</dbReference>
<dbReference type="SUPFAM" id="SSF50118">
    <property type="entry name" value="Cell growth inhibitor/plasmid maintenance toxic component"/>
    <property type="match status" value="1"/>
</dbReference>
<reference evidence="4 5" key="1">
    <citation type="submission" date="2023-04" db="EMBL/GenBank/DDBJ databases">
        <title>A. sendaiensis sub sp. chiapanensis a novel subspecie with specific adaptation in bacterial cell wall isolated from an active volcano.</title>
        <authorList>
            <person name="Alvarez Gutierrez P.E."/>
            <person name="Ortiz Cortes L.Y."/>
        </authorList>
    </citation>
    <scope>NUCLEOTIDE SEQUENCE [LARGE SCALE GENOMIC DNA]</scope>
    <source>
        <strain evidence="4 5">PA2</strain>
    </source>
</reference>
<dbReference type="Proteomes" id="UP001529245">
    <property type="component" value="Unassembled WGS sequence"/>
</dbReference>
<name>A0ABT6Y114_ALISE</name>
<dbReference type="PANTHER" id="PTHR33988">
    <property type="entry name" value="ENDORIBONUCLEASE MAZF-RELATED"/>
    <property type="match status" value="1"/>
</dbReference>
<dbReference type="InterPro" id="IPR011067">
    <property type="entry name" value="Plasmid_toxin/cell-grow_inhib"/>
</dbReference>
<comment type="function">
    <text evidence="3">Toxic component of a type II toxin-antitoxin (TA) system.</text>
</comment>
<dbReference type="RefSeq" id="WP_283204449.1">
    <property type="nucleotide sequence ID" value="NZ_JASGCB010000030.1"/>
</dbReference>
<dbReference type="NCBIfam" id="NF007386">
    <property type="entry name" value="PRK09907.1"/>
    <property type="match status" value="1"/>
</dbReference>
<comment type="caution">
    <text evidence="4">The sequence shown here is derived from an EMBL/GenBank/DDBJ whole genome shotgun (WGS) entry which is preliminary data.</text>
</comment>
<dbReference type="GO" id="GO:0016787">
    <property type="term" value="F:hydrolase activity"/>
    <property type="evidence" value="ECO:0007669"/>
    <property type="project" value="UniProtKB-KW"/>
</dbReference>
<accession>A0ABT6Y114</accession>
<organism evidence="4 5">
    <name type="scientific">Alicyclobacillus sendaiensis PA2</name>
    <dbReference type="NCBI Taxonomy" id="3029425"/>
    <lineage>
        <taxon>Bacteria</taxon>
        <taxon>Bacillati</taxon>
        <taxon>Bacillota</taxon>
        <taxon>Bacilli</taxon>
        <taxon>Bacillales</taxon>
        <taxon>Alicyclobacillaceae</taxon>
        <taxon>Alicyclobacillus</taxon>
    </lineage>
</organism>
<keyword evidence="3 4" id="KW-0378">Hydrolase</keyword>
<proteinExistence type="inferred from homology"/>
<dbReference type="PIRSF" id="PIRSF033490">
    <property type="entry name" value="MazF"/>
    <property type="match status" value="1"/>
</dbReference>
<evidence type="ECO:0000256" key="1">
    <source>
        <dbReference type="ARBA" id="ARBA00007521"/>
    </source>
</evidence>
<keyword evidence="3" id="KW-0540">Nuclease</keyword>
<dbReference type="Pfam" id="PF02452">
    <property type="entry name" value="PemK_toxin"/>
    <property type="match status" value="1"/>
</dbReference>